<sequence>MRWGPRKRTEGNEAGSGLQASENPSPLSARPDVPKGNTAENSWHAMHGTERLRGKETRLSPGVSTHRTQSRDRLSCRLYIRTERWSPPSSYLDCSPSSSVSAPVFVIDGERRNSQLHRDSSRHHPSSARRLPQLEFWICLLLTLFGYLPGIIYAVYAITK</sequence>
<evidence type="ECO:0000256" key="4">
    <source>
        <dbReference type="ARBA" id="ARBA00022989"/>
    </source>
</evidence>
<name>A0A9E7JC00_9LILI</name>
<keyword evidence="3 7" id="KW-0812">Transmembrane</keyword>
<evidence type="ECO:0000313" key="9">
    <source>
        <dbReference type="Proteomes" id="UP001055439"/>
    </source>
</evidence>
<comment type="similarity">
    <text evidence="2">Belongs to the UPF0057 (PMP3) family.</text>
</comment>
<evidence type="ECO:0000313" key="8">
    <source>
        <dbReference type="EMBL" id="URD75346.1"/>
    </source>
</evidence>
<feature type="compositionally biased region" description="Basic and acidic residues" evidence="6">
    <location>
        <begin position="47"/>
        <end position="58"/>
    </location>
</feature>
<proteinExistence type="inferred from homology"/>
<evidence type="ECO:0000256" key="6">
    <source>
        <dbReference type="SAM" id="MobiDB-lite"/>
    </source>
</evidence>
<organism evidence="8 9">
    <name type="scientific">Musa troglodytarum</name>
    <name type="common">fe'i banana</name>
    <dbReference type="NCBI Taxonomy" id="320322"/>
    <lineage>
        <taxon>Eukaryota</taxon>
        <taxon>Viridiplantae</taxon>
        <taxon>Streptophyta</taxon>
        <taxon>Embryophyta</taxon>
        <taxon>Tracheophyta</taxon>
        <taxon>Spermatophyta</taxon>
        <taxon>Magnoliopsida</taxon>
        <taxon>Liliopsida</taxon>
        <taxon>Zingiberales</taxon>
        <taxon>Musaceae</taxon>
        <taxon>Musa</taxon>
    </lineage>
</organism>
<keyword evidence="5 7" id="KW-0472">Membrane</keyword>
<keyword evidence="9" id="KW-1185">Reference proteome</keyword>
<dbReference type="GO" id="GO:0016020">
    <property type="term" value="C:membrane"/>
    <property type="evidence" value="ECO:0007669"/>
    <property type="project" value="UniProtKB-SubCell"/>
</dbReference>
<dbReference type="AlphaFoldDB" id="A0A9E7JC00"/>
<gene>
    <name evidence="8" type="ORF">MUK42_08991</name>
</gene>
<reference evidence="8" key="1">
    <citation type="submission" date="2022-05" db="EMBL/GenBank/DDBJ databases">
        <title>The Musa troglodytarum L. genome provides insights into the mechanism of non-climacteric behaviour and enrichment of carotenoids.</title>
        <authorList>
            <person name="Wang J."/>
        </authorList>
    </citation>
    <scope>NUCLEOTIDE SEQUENCE</scope>
    <source>
        <tissue evidence="8">Leaf</tissue>
    </source>
</reference>
<protein>
    <submittedName>
        <fullName evidence="8">Uncharacterized protein</fullName>
    </submittedName>
</protein>
<evidence type="ECO:0000256" key="5">
    <source>
        <dbReference type="ARBA" id="ARBA00023136"/>
    </source>
</evidence>
<keyword evidence="4 7" id="KW-1133">Transmembrane helix</keyword>
<dbReference type="Proteomes" id="UP001055439">
    <property type="component" value="Chromosome 1"/>
</dbReference>
<dbReference type="InterPro" id="IPR000612">
    <property type="entry name" value="PMP3"/>
</dbReference>
<dbReference type="Pfam" id="PF01679">
    <property type="entry name" value="Pmp3"/>
    <property type="match status" value="1"/>
</dbReference>
<evidence type="ECO:0000256" key="3">
    <source>
        <dbReference type="ARBA" id="ARBA00022692"/>
    </source>
</evidence>
<dbReference type="PANTHER" id="PTHR21659">
    <property type="entry name" value="HYDROPHOBIC PROTEIN RCI2 LOW TEMPERATURE AND SALT RESPONSIVE PROTEIN LTI6 -RELATED"/>
    <property type="match status" value="1"/>
</dbReference>
<evidence type="ECO:0000256" key="2">
    <source>
        <dbReference type="ARBA" id="ARBA00009530"/>
    </source>
</evidence>
<dbReference type="PANTHER" id="PTHR21659:SF42">
    <property type="entry name" value="UPF0057 MEMBRANE PROTEIN ZK632.10-RELATED"/>
    <property type="match status" value="1"/>
</dbReference>
<comment type="subcellular location">
    <subcellularLocation>
        <location evidence="1">Membrane</location>
    </subcellularLocation>
</comment>
<feature type="transmembrane region" description="Helical" evidence="7">
    <location>
        <begin position="136"/>
        <end position="158"/>
    </location>
</feature>
<feature type="region of interest" description="Disordered" evidence="6">
    <location>
        <begin position="1"/>
        <end position="70"/>
    </location>
</feature>
<accession>A0A9E7JC00</accession>
<evidence type="ECO:0000256" key="7">
    <source>
        <dbReference type="SAM" id="Phobius"/>
    </source>
</evidence>
<evidence type="ECO:0000256" key="1">
    <source>
        <dbReference type="ARBA" id="ARBA00004370"/>
    </source>
</evidence>
<dbReference type="EMBL" id="CP097502">
    <property type="protein sequence ID" value="URD75346.1"/>
    <property type="molecule type" value="Genomic_DNA"/>
</dbReference>